<accession>A0A1B7NA79</accession>
<gene>
    <name evidence="1" type="ORF">K503DRAFT_451380</name>
</gene>
<dbReference type="AlphaFoldDB" id="A0A1B7NA79"/>
<dbReference type="EMBL" id="KV448171">
    <property type="protein sequence ID" value="OAX41777.1"/>
    <property type="molecule type" value="Genomic_DNA"/>
</dbReference>
<sequence length="82" mass="9210">MMINTRKRNIVVISSDEKDESFRSPPNVPKAFTSTSTSKAMKLLDHALLTQNRFLSLIVSTASWGCPLFSQVKRAASPDRRK</sequence>
<proteinExistence type="predicted"/>
<name>A0A1B7NA79_9AGAM</name>
<evidence type="ECO:0000313" key="2">
    <source>
        <dbReference type="Proteomes" id="UP000092154"/>
    </source>
</evidence>
<evidence type="ECO:0000313" key="1">
    <source>
        <dbReference type="EMBL" id="OAX41777.1"/>
    </source>
</evidence>
<dbReference type="InParanoid" id="A0A1B7NA79"/>
<reference evidence="1 2" key="1">
    <citation type="submission" date="2016-06" db="EMBL/GenBank/DDBJ databases">
        <title>Comparative genomics of the ectomycorrhizal sister species Rhizopogon vinicolor and Rhizopogon vesiculosus (Basidiomycota: Boletales) reveals a divergence of the mating type B locus.</title>
        <authorList>
            <consortium name="DOE Joint Genome Institute"/>
            <person name="Mujic A.B."/>
            <person name="Kuo A."/>
            <person name="Tritt A."/>
            <person name="Lipzen A."/>
            <person name="Chen C."/>
            <person name="Johnson J."/>
            <person name="Sharma A."/>
            <person name="Barry K."/>
            <person name="Grigoriev I.V."/>
            <person name="Spatafora J.W."/>
        </authorList>
    </citation>
    <scope>NUCLEOTIDE SEQUENCE [LARGE SCALE GENOMIC DNA]</scope>
    <source>
        <strain evidence="1 2">AM-OR11-026</strain>
    </source>
</reference>
<organism evidence="1 2">
    <name type="scientific">Rhizopogon vinicolor AM-OR11-026</name>
    <dbReference type="NCBI Taxonomy" id="1314800"/>
    <lineage>
        <taxon>Eukaryota</taxon>
        <taxon>Fungi</taxon>
        <taxon>Dikarya</taxon>
        <taxon>Basidiomycota</taxon>
        <taxon>Agaricomycotina</taxon>
        <taxon>Agaricomycetes</taxon>
        <taxon>Agaricomycetidae</taxon>
        <taxon>Boletales</taxon>
        <taxon>Suillineae</taxon>
        <taxon>Rhizopogonaceae</taxon>
        <taxon>Rhizopogon</taxon>
    </lineage>
</organism>
<dbReference type="Proteomes" id="UP000092154">
    <property type="component" value="Unassembled WGS sequence"/>
</dbReference>
<keyword evidence="2" id="KW-1185">Reference proteome</keyword>
<protein>
    <submittedName>
        <fullName evidence="1">Uncharacterized protein</fullName>
    </submittedName>
</protein>